<protein>
    <recommendedName>
        <fullName evidence="4">Sensor domain-containing protein</fullName>
    </recommendedName>
</protein>
<keyword evidence="3" id="KW-1185">Reference proteome</keyword>
<evidence type="ECO:0000313" key="2">
    <source>
        <dbReference type="EMBL" id="AWW38756.1"/>
    </source>
</evidence>
<dbReference type="EMBL" id="CP030073">
    <property type="protein sequence ID" value="AWW38756.1"/>
    <property type="molecule type" value="Genomic_DNA"/>
</dbReference>
<feature type="region of interest" description="Disordered" evidence="1">
    <location>
        <begin position="27"/>
        <end position="71"/>
    </location>
</feature>
<dbReference type="Proteomes" id="UP000249616">
    <property type="component" value="Chromosome"/>
</dbReference>
<accession>A0A2Z4J1L9</accession>
<proteinExistence type="predicted"/>
<organism evidence="2 3">
    <name type="scientific">Streptomyces cadmiisoli</name>
    <dbReference type="NCBI Taxonomy" id="2184053"/>
    <lineage>
        <taxon>Bacteria</taxon>
        <taxon>Bacillati</taxon>
        <taxon>Actinomycetota</taxon>
        <taxon>Actinomycetes</taxon>
        <taxon>Kitasatosporales</taxon>
        <taxon>Streptomycetaceae</taxon>
        <taxon>Streptomyces</taxon>
        <taxon>Streptomyces aurantiacus group</taxon>
    </lineage>
</organism>
<reference evidence="2 3" key="1">
    <citation type="journal article" date="2019" name="Int. J. Syst. Evol. Microbiol.">
        <title>Streptomyces cadmiisoli sp. nov., a novel actinomycete isolated from cadmium-contaminated soil.</title>
        <authorList>
            <person name="Li K."/>
            <person name="Tang X."/>
            <person name="Zhao J."/>
            <person name="Guo Y."/>
            <person name="Tang Y."/>
            <person name="Gao J."/>
        </authorList>
    </citation>
    <scope>NUCLEOTIDE SEQUENCE [LARGE SCALE GENOMIC DNA]</scope>
    <source>
        <strain evidence="2 3">ZFG47</strain>
    </source>
</reference>
<name>A0A2Z4J1L9_9ACTN</name>
<dbReference type="RefSeq" id="WP_112439256.1">
    <property type="nucleotide sequence ID" value="NZ_CP030073.1"/>
</dbReference>
<dbReference type="KEGG" id="scad:DN051_20535"/>
<dbReference type="AlphaFoldDB" id="A0A2Z4J1L9"/>
<evidence type="ECO:0008006" key="4">
    <source>
        <dbReference type="Google" id="ProtNLM"/>
    </source>
</evidence>
<gene>
    <name evidence="2" type="ORF">DN051_20535</name>
</gene>
<evidence type="ECO:0000313" key="3">
    <source>
        <dbReference type="Proteomes" id="UP000249616"/>
    </source>
</evidence>
<dbReference type="PROSITE" id="PS51257">
    <property type="entry name" value="PROKAR_LIPOPROTEIN"/>
    <property type="match status" value="1"/>
</dbReference>
<feature type="compositionally biased region" description="Polar residues" evidence="1">
    <location>
        <begin position="281"/>
        <end position="296"/>
    </location>
</feature>
<sequence length="296" mass="29848">MAHARALRVGGALAACGVLALGCTGGGGGGEGASAPSTPKASRSGSADVGSAGETGTPSGPAVDPARQPGSAAQARALIRKVIADPELFGPDVVPATPYESDPSRWAVLGENCAWQLRKLPKDVLATLTRHFDVPTGGGKGSMRLSATVTVHRTATDAAWEQATMLEEALGCEEQLLRPGERLIGLTSSAFGRGEGGNVDTEDSLLESGRCSSDARGGPYPYLWQQVTLGSVVAAVSACGGPGRSADEVQRLVQEPLARVMVHVQREIGPDAAAATGTPEPESSQGASASGTNGGA</sequence>
<feature type="region of interest" description="Disordered" evidence="1">
    <location>
        <begin position="271"/>
        <end position="296"/>
    </location>
</feature>
<evidence type="ECO:0000256" key="1">
    <source>
        <dbReference type="SAM" id="MobiDB-lite"/>
    </source>
</evidence>